<feature type="domain" description="Co-chaperone DjlA N-terminal" evidence="1">
    <location>
        <begin position="18"/>
        <end position="125"/>
    </location>
</feature>
<dbReference type="CDD" id="cd07177">
    <property type="entry name" value="terB_like"/>
    <property type="match status" value="1"/>
</dbReference>
<gene>
    <name evidence="2" type="ORF">J2I46_28400</name>
</gene>
<dbReference type="Gene3D" id="1.10.3680.10">
    <property type="entry name" value="TerB-like"/>
    <property type="match status" value="1"/>
</dbReference>
<keyword evidence="3" id="KW-1185">Reference proteome</keyword>
<dbReference type="Proteomes" id="UP000664628">
    <property type="component" value="Unassembled WGS sequence"/>
</dbReference>
<dbReference type="EMBL" id="JAFMYW010000012">
    <property type="protein sequence ID" value="MBO0952538.1"/>
    <property type="molecule type" value="Genomic_DNA"/>
</dbReference>
<sequence>MEQQTTLLTDYSLPEKSAYLSALATMAAADGTASSEELEFLSLLGQAAELPQENQEEVLQIARNPSQVSLQACLDQLKGSQLRFSFITDIISFAKADGQYSPQEQQRIQEMAAYLDINPEQFRSLDEFVDSAGAAQQQGQDPSSPSFLQQSGFADRFTNLNISPGMIQGVLGMLAPMVLSRLFGGRRGGFGGGLLGSLLGGGMSSGRGGGLGSLISVLGGLGGRPHYGGMGSGGLGNLLGGILGGGRRGW</sequence>
<organism evidence="2 3">
    <name type="scientific">Fibrella forsythiae</name>
    <dbReference type="NCBI Taxonomy" id="2817061"/>
    <lineage>
        <taxon>Bacteria</taxon>
        <taxon>Pseudomonadati</taxon>
        <taxon>Bacteroidota</taxon>
        <taxon>Cytophagia</taxon>
        <taxon>Cytophagales</taxon>
        <taxon>Spirosomataceae</taxon>
        <taxon>Fibrella</taxon>
    </lineage>
</organism>
<reference evidence="2 3" key="1">
    <citation type="submission" date="2021-03" db="EMBL/GenBank/DDBJ databases">
        <title>Fibrella sp. HMF5405 genome sequencing and assembly.</title>
        <authorList>
            <person name="Kang H."/>
            <person name="Kim H."/>
            <person name="Bae S."/>
            <person name="Joh K."/>
        </authorList>
    </citation>
    <scope>NUCLEOTIDE SEQUENCE [LARGE SCALE GENOMIC DNA]</scope>
    <source>
        <strain evidence="2 3">HMF5405</strain>
    </source>
</reference>
<comment type="caution">
    <text evidence="2">The sequence shown here is derived from an EMBL/GenBank/DDBJ whole genome shotgun (WGS) entry which is preliminary data.</text>
</comment>
<name>A0ABS3JRC1_9BACT</name>
<evidence type="ECO:0000313" key="2">
    <source>
        <dbReference type="EMBL" id="MBO0952538.1"/>
    </source>
</evidence>
<evidence type="ECO:0000259" key="1">
    <source>
        <dbReference type="Pfam" id="PF05099"/>
    </source>
</evidence>
<protein>
    <submittedName>
        <fullName evidence="2">TerB family tellurite resistance protein</fullName>
    </submittedName>
</protein>
<dbReference type="InterPro" id="IPR029024">
    <property type="entry name" value="TerB-like"/>
</dbReference>
<evidence type="ECO:0000313" key="3">
    <source>
        <dbReference type="Proteomes" id="UP000664628"/>
    </source>
</evidence>
<dbReference type="RefSeq" id="WP_207332492.1">
    <property type="nucleotide sequence ID" value="NZ_JAFMYW010000012.1"/>
</dbReference>
<dbReference type="SUPFAM" id="SSF158682">
    <property type="entry name" value="TerB-like"/>
    <property type="match status" value="1"/>
</dbReference>
<accession>A0ABS3JRC1</accession>
<dbReference type="Pfam" id="PF05099">
    <property type="entry name" value="TerB"/>
    <property type="match status" value="1"/>
</dbReference>
<dbReference type="InterPro" id="IPR007791">
    <property type="entry name" value="DjlA_N"/>
</dbReference>
<proteinExistence type="predicted"/>